<dbReference type="GO" id="GO:0019878">
    <property type="term" value="P:lysine biosynthetic process via aminoadipic acid"/>
    <property type="evidence" value="ECO:0007669"/>
    <property type="project" value="TreeGrafter"/>
</dbReference>
<sequence length="260" mass="28543">MTGDTNLSVDKSSQPAPPVLRVVLRTMAHDGAGGHAATPLLSEAERQRAARFAFERDRWSYTAAHSLLRAMLAEYHGLPPLAWQFRHNSHGRPEVDPALAPAAAPRFNISHTHGMAACALTAGPVPEGVEIGVDAECLNRSQASRSLANRFFSSREARWLDSQPPSRVDSEFLRLWTLKEAVAKAAGLGFGLDFQAFHCTIDPLSVCFDAPDWGPSDAWELNNWFVEPCHWVSLAVRRPPGTRLKIHLQHLSSADFPSPA</sequence>
<evidence type="ECO:0000313" key="6">
    <source>
        <dbReference type="Proteomes" id="UP000824988"/>
    </source>
</evidence>
<evidence type="ECO:0000259" key="3">
    <source>
        <dbReference type="Pfam" id="PF01648"/>
    </source>
</evidence>
<dbReference type="GO" id="GO:0008897">
    <property type="term" value="F:holo-[acyl-carrier-protein] synthase activity"/>
    <property type="evidence" value="ECO:0007669"/>
    <property type="project" value="InterPro"/>
</dbReference>
<reference evidence="5" key="1">
    <citation type="submission" date="2019-06" db="EMBL/GenBank/DDBJ databases">
        <title>Complete genome sequence of Methylogaea oryzae strain JCM16910.</title>
        <authorList>
            <person name="Asakawa S."/>
        </authorList>
    </citation>
    <scope>NUCLEOTIDE SEQUENCE</scope>
    <source>
        <strain evidence="5">E10</strain>
    </source>
</reference>
<dbReference type="InterPro" id="IPR055066">
    <property type="entry name" value="AASDHPPT_N"/>
</dbReference>
<accession>A0A8D5AIF8</accession>
<evidence type="ECO:0000313" key="5">
    <source>
        <dbReference type="EMBL" id="BBL71306.1"/>
    </source>
</evidence>
<dbReference type="InterPro" id="IPR008278">
    <property type="entry name" value="4-PPantetheinyl_Trfase_dom"/>
</dbReference>
<evidence type="ECO:0000256" key="2">
    <source>
        <dbReference type="ARBA" id="ARBA00022679"/>
    </source>
</evidence>
<keyword evidence="2 5" id="KW-0808">Transferase</keyword>
<dbReference type="Pfam" id="PF22624">
    <property type="entry name" value="AASDHPPT_N"/>
    <property type="match status" value="1"/>
</dbReference>
<evidence type="ECO:0000256" key="1">
    <source>
        <dbReference type="ARBA" id="ARBA00010990"/>
    </source>
</evidence>
<proteinExistence type="inferred from homology"/>
<dbReference type="Proteomes" id="UP000824988">
    <property type="component" value="Chromosome"/>
</dbReference>
<dbReference type="GO" id="GO:0000287">
    <property type="term" value="F:magnesium ion binding"/>
    <property type="evidence" value="ECO:0007669"/>
    <property type="project" value="InterPro"/>
</dbReference>
<comment type="similarity">
    <text evidence="1">Belongs to the P-Pant transferase superfamily. Gsp/Sfp/HetI/AcpT family.</text>
</comment>
<feature type="domain" description="4'-phosphopantetheinyl transferase N-terminal" evidence="4">
    <location>
        <begin position="36"/>
        <end position="117"/>
    </location>
</feature>
<protein>
    <submittedName>
        <fullName evidence="5">4'-phosphopantetheinyl transferase</fullName>
    </submittedName>
</protein>
<gene>
    <name evidence="5" type="ORF">MoryE10_19120</name>
</gene>
<dbReference type="AlphaFoldDB" id="A0A8D5AIF8"/>
<dbReference type="InterPro" id="IPR050559">
    <property type="entry name" value="P-Pant_transferase_sf"/>
</dbReference>
<dbReference type="Pfam" id="PF01648">
    <property type="entry name" value="ACPS"/>
    <property type="match status" value="1"/>
</dbReference>
<feature type="domain" description="4'-phosphopantetheinyl transferase" evidence="3">
    <location>
        <begin position="131"/>
        <end position="203"/>
    </location>
</feature>
<keyword evidence="6" id="KW-1185">Reference proteome</keyword>
<dbReference type="GO" id="GO:0005829">
    <property type="term" value="C:cytosol"/>
    <property type="evidence" value="ECO:0007669"/>
    <property type="project" value="TreeGrafter"/>
</dbReference>
<evidence type="ECO:0000259" key="4">
    <source>
        <dbReference type="Pfam" id="PF22624"/>
    </source>
</evidence>
<dbReference type="PANTHER" id="PTHR12215">
    <property type="entry name" value="PHOSPHOPANTETHEINE TRANSFERASE"/>
    <property type="match status" value="1"/>
</dbReference>
<dbReference type="PANTHER" id="PTHR12215:SF10">
    <property type="entry name" value="L-AMINOADIPATE-SEMIALDEHYDE DEHYDROGENASE-PHOSPHOPANTETHEINYL TRANSFERASE"/>
    <property type="match status" value="1"/>
</dbReference>
<dbReference type="EMBL" id="AP019782">
    <property type="protein sequence ID" value="BBL71306.1"/>
    <property type="molecule type" value="Genomic_DNA"/>
</dbReference>
<name>A0A8D5AIF8_9GAMM</name>
<organism evidence="5 6">
    <name type="scientific">Methylogaea oryzae</name>
    <dbReference type="NCBI Taxonomy" id="1295382"/>
    <lineage>
        <taxon>Bacteria</taxon>
        <taxon>Pseudomonadati</taxon>
        <taxon>Pseudomonadota</taxon>
        <taxon>Gammaproteobacteria</taxon>
        <taxon>Methylococcales</taxon>
        <taxon>Methylococcaceae</taxon>
        <taxon>Methylogaea</taxon>
    </lineage>
</organism>
<dbReference type="RefSeq" id="WP_221046906.1">
    <property type="nucleotide sequence ID" value="NZ_AP019782.1"/>
</dbReference>
<dbReference type="KEGG" id="moz:MoryE10_19120"/>